<dbReference type="InterPro" id="IPR021388">
    <property type="entry name" value="DUF3024"/>
</dbReference>
<organism evidence="1 2">
    <name type="scientific">Saccharibacillus alkalitolerans</name>
    <dbReference type="NCBI Taxonomy" id="2705290"/>
    <lineage>
        <taxon>Bacteria</taxon>
        <taxon>Bacillati</taxon>
        <taxon>Bacillota</taxon>
        <taxon>Bacilli</taxon>
        <taxon>Bacillales</taxon>
        <taxon>Paenibacillaceae</taxon>
        <taxon>Saccharibacillus</taxon>
    </lineage>
</organism>
<accession>A0ABX0F7G3</accession>
<evidence type="ECO:0000313" key="2">
    <source>
        <dbReference type="Proteomes" id="UP000800303"/>
    </source>
</evidence>
<gene>
    <name evidence="1" type="ORF">GYN08_16485</name>
</gene>
<comment type="caution">
    <text evidence="1">The sequence shown here is derived from an EMBL/GenBank/DDBJ whole genome shotgun (WGS) entry which is preliminary data.</text>
</comment>
<sequence>MTLIEERKAFKSEKWVQRPIAQFRLDEKQWKIYWRDSKEKWHFIDDYEPNEDFETQLKIVDQDENGVFWG</sequence>
<evidence type="ECO:0000313" key="1">
    <source>
        <dbReference type="EMBL" id="NGZ76906.1"/>
    </source>
</evidence>
<dbReference type="EMBL" id="JAAFGS010000006">
    <property type="protein sequence ID" value="NGZ76906.1"/>
    <property type="molecule type" value="Genomic_DNA"/>
</dbReference>
<name>A0ABX0F7G3_9BACL</name>
<dbReference type="Pfam" id="PF11225">
    <property type="entry name" value="DUF3024"/>
    <property type="match status" value="1"/>
</dbReference>
<protein>
    <submittedName>
        <fullName evidence="1">DUF3024 domain-containing protein</fullName>
    </submittedName>
</protein>
<keyword evidence="2" id="KW-1185">Reference proteome</keyword>
<dbReference type="Proteomes" id="UP000800303">
    <property type="component" value="Unassembled WGS sequence"/>
</dbReference>
<reference evidence="1 2" key="1">
    <citation type="submission" date="2020-01" db="EMBL/GenBank/DDBJ databases">
        <title>Polyphasic characterisation and genomic insights into a novel alkali tolerant bacterium VR-M41.</title>
        <authorList>
            <person name="Vemuluri V.R."/>
        </authorList>
    </citation>
    <scope>NUCLEOTIDE SEQUENCE [LARGE SCALE GENOMIC DNA]</scope>
    <source>
        <strain evidence="1 2">VR-M41</strain>
    </source>
</reference>
<proteinExistence type="predicted"/>